<feature type="transmembrane region" description="Helical" evidence="6">
    <location>
        <begin position="244"/>
        <end position="262"/>
    </location>
</feature>
<feature type="transmembrane region" description="Helical" evidence="6">
    <location>
        <begin position="379"/>
        <end position="401"/>
    </location>
</feature>
<keyword evidence="3 6" id="KW-1133">Transmembrane helix</keyword>
<dbReference type="PANTHER" id="PTHR30249">
    <property type="entry name" value="PUTATIVE SEROTONIN TRANSPORTER"/>
    <property type="match status" value="1"/>
</dbReference>
<dbReference type="Proteomes" id="UP000443090">
    <property type="component" value="Unassembled WGS sequence"/>
</dbReference>
<feature type="transmembrane region" description="Helical" evidence="6">
    <location>
        <begin position="489"/>
        <end position="510"/>
    </location>
</feature>
<keyword evidence="4 6" id="KW-0472">Membrane</keyword>
<gene>
    <name evidence="7" type="primary">PLGG1</name>
    <name evidence="7" type="ORF">LOCC1_G000908</name>
</gene>
<name>A0A8H8SA00_9HELO</name>
<dbReference type="Pfam" id="PF04172">
    <property type="entry name" value="LrgB"/>
    <property type="match status" value="1"/>
</dbReference>
<protein>
    <submittedName>
        <fullName evidence="7">Plastidal glycolate/glycerate translocator 1-like protein</fullName>
    </submittedName>
</protein>
<evidence type="ECO:0000256" key="5">
    <source>
        <dbReference type="SAM" id="MobiDB-lite"/>
    </source>
</evidence>
<dbReference type="OrthoDB" id="2502820at2759"/>
<feature type="transmembrane region" description="Helical" evidence="6">
    <location>
        <begin position="32"/>
        <end position="54"/>
    </location>
</feature>
<dbReference type="PANTHER" id="PTHR30249:SF0">
    <property type="entry name" value="PLASTIDAL GLYCOLATE_GLYCERATE TRANSLOCATOR 1, CHLOROPLASTIC"/>
    <property type="match status" value="1"/>
</dbReference>
<reference evidence="7 8" key="1">
    <citation type="submission" date="2018-05" db="EMBL/GenBank/DDBJ databases">
        <title>Genome sequencing and assembly of the regulated plant pathogen Lachnellula willkommii and related sister species for the development of diagnostic species identification markers.</title>
        <authorList>
            <person name="Giroux E."/>
            <person name="Bilodeau G."/>
        </authorList>
    </citation>
    <scope>NUCLEOTIDE SEQUENCE [LARGE SCALE GENOMIC DNA]</scope>
    <source>
        <strain evidence="7 8">CBS 160.35</strain>
    </source>
</reference>
<feature type="transmembrane region" description="Helical" evidence="6">
    <location>
        <begin position="66"/>
        <end position="89"/>
    </location>
</feature>
<dbReference type="GO" id="GO:0016020">
    <property type="term" value="C:membrane"/>
    <property type="evidence" value="ECO:0007669"/>
    <property type="project" value="UniProtKB-SubCell"/>
</dbReference>
<evidence type="ECO:0000313" key="7">
    <source>
        <dbReference type="EMBL" id="TVY48441.1"/>
    </source>
</evidence>
<evidence type="ECO:0000313" key="8">
    <source>
        <dbReference type="Proteomes" id="UP000443090"/>
    </source>
</evidence>
<feature type="transmembrane region" description="Helical" evidence="6">
    <location>
        <begin position="463"/>
        <end position="483"/>
    </location>
</feature>
<dbReference type="EMBL" id="QGMI01000047">
    <property type="protein sequence ID" value="TVY48441.1"/>
    <property type="molecule type" value="Genomic_DNA"/>
</dbReference>
<proteinExistence type="predicted"/>
<keyword evidence="8" id="KW-1185">Reference proteome</keyword>
<evidence type="ECO:0000256" key="6">
    <source>
        <dbReference type="SAM" id="Phobius"/>
    </source>
</evidence>
<accession>A0A8H8SA00</accession>
<feature type="transmembrane region" description="Helical" evidence="6">
    <location>
        <begin position="101"/>
        <end position="123"/>
    </location>
</feature>
<feature type="transmembrane region" description="Helical" evidence="6">
    <location>
        <begin position="292"/>
        <end position="313"/>
    </location>
</feature>
<organism evidence="7 8">
    <name type="scientific">Lachnellula occidentalis</name>
    <dbReference type="NCBI Taxonomy" id="215460"/>
    <lineage>
        <taxon>Eukaryota</taxon>
        <taxon>Fungi</taxon>
        <taxon>Dikarya</taxon>
        <taxon>Ascomycota</taxon>
        <taxon>Pezizomycotina</taxon>
        <taxon>Leotiomycetes</taxon>
        <taxon>Helotiales</taxon>
        <taxon>Lachnaceae</taxon>
        <taxon>Lachnellula</taxon>
    </lineage>
</organism>
<dbReference type="AlphaFoldDB" id="A0A8H8SA00"/>
<comment type="subcellular location">
    <subcellularLocation>
        <location evidence="1">Membrane</location>
        <topology evidence="1">Multi-pass membrane protein</topology>
    </subcellularLocation>
</comment>
<keyword evidence="2 6" id="KW-0812">Transmembrane</keyword>
<evidence type="ECO:0000256" key="1">
    <source>
        <dbReference type="ARBA" id="ARBA00004141"/>
    </source>
</evidence>
<evidence type="ECO:0000256" key="4">
    <source>
        <dbReference type="ARBA" id="ARBA00023136"/>
    </source>
</evidence>
<dbReference type="InterPro" id="IPR007300">
    <property type="entry name" value="CidB/LrgB"/>
</dbReference>
<comment type="caution">
    <text evidence="7">The sequence shown here is derived from an EMBL/GenBank/DDBJ whole genome shotgun (WGS) entry which is preliminary data.</text>
</comment>
<evidence type="ECO:0000256" key="3">
    <source>
        <dbReference type="ARBA" id="ARBA00022989"/>
    </source>
</evidence>
<evidence type="ECO:0000256" key="2">
    <source>
        <dbReference type="ARBA" id="ARBA00022692"/>
    </source>
</evidence>
<sequence length="523" mass="56188">MAENSGFRRFLSDGLEALKLVAQLSWQRNVTAWLYVPIGILIMLLACFGVDSLIGLSSVSFPASVALLAGWALRWISIFFTPSFVLLPLSPPISGAEVGKIIAVFLIGFFVMVAVTAWIVRGLQLLMGSSKRAVIQRAEEMGNEPDAIPLANINRSRQDSEVNLPSGMSTPGLATGTSTPDLVEDMTNELTAPQRAQDPTRIRGTGGPPENDIPSEATRNSPPPQAPLPLTRPQRWAAFINLNLDRITYATIFLFIGLPIYYTTGYAMPAQLTFNVLTYFAALALPPRYRQFLHPVLVSAALTILGIWILGLIRGSPLFETLHTYKTGTNYLDLWHGIHLPIPGAGDIFSSVLDASIVALALPMFSYRKELKRHFFAIVIPNVTISVGSLFGYPALCYAIGISSTRSLAFASRSLTLALATPATKNLGGDVNTNAALAIMSGILGVLVGQRVLEWLKIPEDDYVTRGVTLGGNSSAIATALLLNTDPRAAALSSLSMSLFGIITLALTSVPPIVRAIDSLVGL</sequence>
<feature type="region of interest" description="Disordered" evidence="5">
    <location>
        <begin position="160"/>
        <end position="230"/>
    </location>
</feature>